<dbReference type="GO" id="GO:0006355">
    <property type="term" value="P:regulation of DNA-templated transcription"/>
    <property type="evidence" value="ECO:0007669"/>
    <property type="project" value="InterPro"/>
</dbReference>
<feature type="transmembrane region" description="Helical" evidence="6">
    <location>
        <begin position="66"/>
        <end position="87"/>
    </location>
</feature>
<reference evidence="8" key="1">
    <citation type="submission" date="2019-12" db="EMBL/GenBank/DDBJ databases">
        <title>Genome sequencing and annotation of Brassica cretica.</title>
        <authorList>
            <person name="Studholme D.J."/>
            <person name="Sarris P.F."/>
        </authorList>
    </citation>
    <scope>NUCLEOTIDE SEQUENCE</scope>
    <source>
        <strain evidence="8">PFS-102/07</strain>
        <tissue evidence="8">Leaf</tissue>
    </source>
</reference>
<dbReference type="Gene3D" id="2.170.150.80">
    <property type="entry name" value="NAC domain"/>
    <property type="match status" value="1"/>
</dbReference>
<evidence type="ECO:0000259" key="7">
    <source>
        <dbReference type="PROSITE" id="PS51005"/>
    </source>
</evidence>
<dbReference type="EMBL" id="QGKY02001250">
    <property type="protein sequence ID" value="KAF2560208.1"/>
    <property type="molecule type" value="Genomic_DNA"/>
</dbReference>
<keyword evidence="5" id="KW-0539">Nucleus</keyword>
<dbReference type="Pfam" id="PF02365">
    <property type="entry name" value="NAM"/>
    <property type="match status" value="1"/>
</dbReference>
<evidence type="ECO:0000256" key="4">
    <source>
        <dbReference type="ARBA" id="ARBA00023163"/>
    </source>
</evidence>
<dbReference type="PANTHER" id="PTHR31989">
    <property type="entry name" value="NAC DOMAIN-CONTAINING PROTEIN 82-RELATED"/>
    <property type="match status" value="1"/>
</dbReference>
<gene>
    <name evidence="8" type="ORF">F2Q70_00014618</name>
</gene>
<dbReference type="GO" id="GO:0003677">
    <property type="term" value="F:DNA binding"/>
    <property type="evidence" value="ECO:0007669"/>
    <property type="project" value="UniProtKB-KW"/>
</dbReference>
<evidence type="ECO:0000313" key="8">
    <source>
        <dbReference type="EMBL" id="KAF2560208.1"/>
    </source>
</evidence>
<comment type="caution">
    <text evidence="8">The sequence shown here is derived from an EMBL/GenBank/DDBJ whole genome shotgun (WGS) entry which is preliminary data.</text>
</comment>
<comment type="subcellular location">
    <subcellularLocation>
        <location evidence="1">Nucleus</location>
    </subcellularLocation>
</comment>
<evidence type="ECO:0000256" key="5">
    <source>
        <dbReference type="ARBA" id="ARBA00023242"/>
    </source>
</evidence>
<evidence type="ECO:0000256" key="3">
    <source>
        <dbReference type="ARBA" id="ARBA00023125"/>
    </source>
</evidence>
<dbReference type="SUPFAM" id="SSF101941">
    <property type="entry name" value="NAC domain"/>
    <property type="match status" value="1"/>
</dbReference>
<keyword evidence="4" id="KW-0804">Transcription</keyword>
<protein>
    <recommendedName>
        <fullName evidence="7">NAC domain-containing protein</fullName>
    </recommendedName>
</protein>
<dbReference type="PROSITE" id="PS51005">
    <property type="entry name" value="NAC"/>
    <property type="match status" value="1"/>
</dbReference>
<keyword evidence="2" id="KW-0805">Transcription regulation</keyword>
<name>A0A8S9HZC4_BRACR</name>
<dbReference type="GO" id="GO:0005634">
    <property type="term" value="C:nucleus"/>
    <property type="evidence" value="ECO:0007669"/>
    <property type="project" value="UniProtKB-SubCell"/>
</dbReference>
<dbReference type="InterPro" id="IPR036093">
    <property type="entry name" value="NAC_dom_sf"/>
</dbReference>
<keyword evidence="6" id="KW-1133">Transmembrane helix</keyword>
<dbReference type="AlphaFoldDB" id="A0A8S9HZC4"/>
<evidence type="ECO:0000256" key="6">
    <source>
        <dbReference type="SAM" id="Phobius"/>
    </source>
</evidence>
<dbReference type="InterPro" id="IPR003441">
    <property type="entry name" value="NAC-dom"/>
</dbReference>
<evidence type="ECO:0000256" key="1">
    <source>
        <dbReference type="ARBA" id="ARBA00004123"/>
    </source>
</evidence>
<sequence length="89" mass="10255">MEAEAMGGFKDTAASVEAATVFPGFKFSPTDVELISYYLKRKMDGLERSVEVIPETDIYNFEPWNLPGLCYIYGILLLYLFIIFFYFNL</sequence>
<evidence type="ECO:0000256" key="2">
    <source>
        <dbReference type="ARBA" id="ARBA00023015"/>
    </source>
</evidence>
<keyword evidence="6" id="KW-0812">Transmembrane</keyword>
<proteinExistence type="predicted"/>
<accession>A0A8S9HZC4</accession>
<keyword evidence="6" id="KW-0472">Membrane</keyword>
<organism evidence="8">
    <name type="scientific">Brassica cretica</name>
    <name type="common">Mustard</name>
    <dbReference type="NCBI Taxonomy" id="69181"/>
    <lineage>
        <taxon>Eukaryota</taxon>
        <taxon>Viridiplantae</taxon>
        <taxon>Streptophyta</taxon>
        <taxon>Embryophyta</taxon>
        <taxon>Tracheophyta</taxon>
        <taxon>Spermatophyta</taxon>
        <taxon>Magnoliopsida</taxon>
        <taxon>eudicotyledons</taxon>
        <taxon>Gunneridae</taxon>
        <taxon>Pentapetalae</taxon>
        <taxon>rosids</taxon>
        <taxon>malvids</taxon>
        <taxon>Brassicales</taxon>
        <taxon>Brassicaceae</taxon>
        <taxon>Brassiceae</taxon>
        <taxon>Brassica</taxon>
    </lineage>
</organism>
<feature type="domain" description="NAC" evidence="7">
    <location>
        <begin position="21"/>
        <end position="89"/>
    </location>
</feature>
<keyword evidence="3" id="KW-0238">DNA-binding</keyword>